<dbReference type="EC" id="5.4.99.5" evidence="1"/>
<dbReference type="InterPro" id="IPR002701">
    <property type="entry name" value="CM_II_prokaryot"/>
</dbReference>
<evidence type="ECO:0000259" key="2">
    <source>
        <dbReference type="PROSITE" id="PS51168"/>
    </source>
</evidence>
<keyword evidence="4" id="KW-1185">Reference proteome</keyword>
<dbReference type="SUPFAM" id="SSF48600">
    <property type="entry name" value="Chorismate mutase II"/>
    <property type="match status" value="1"/>
</dbReference>
<dbReference type="PROSITE" id="PS51168">
    <property type="entry name" value="CHORISMATE_MUT_2"/>
    <property type="match status" value="1"/>
</dbReference>
<evidence type="ECO:0000313" key="4">
    <source>
        <dbReference type="Proteomes" id="UP000460715"/>
    </source>
</evidence>
<dbReference type="Gene3D" id="1.20.59.10">
    <property type="entry name" value="Chorismate mutase"/>
    <property type="match status" value="1"/>
</dbReference>
<evidence type="ECO:0000313" key="3">
    <source>
        <dbReference type="EMBL" id="MXP63016.1"/>
    </source>
</evidence>
<dbReference type="EMBL" id="SNVJ01000004">
    <property type="protein sequence ID" value="MXP63016.1"/>
    <property type="molecule type" value="Genomic_DNA"/>
</dbReference>
<proteinExistence type="predicted"/>
<reference evidence="3 4" key="1">
    <citation type="submission" date="2019-03" db="EMBL/GenBank/DDBJ databases">
        <title>Roseomonas sp. a novel Roseomonas species isolated from Sea whip Gorgonian.</title>
        <authorList>
            <person name="Li F."/>
            <person name="Pan X."/>
            <person name="Huang S."/>
            <person name="Li Z."/>
            <person name="Meng B."/>
        </authorList>
    </citation>
    <scope>NUCLEOTIDE SEQUENCE [LARGE SCALE GENOMIC DNA]</scope>
    <source>
        <strain evidence="3 4">M0104</strain>
    </source>
</reference>
<evidence type="ECO:0000256" key="1">
    <source>
        <dbReference type="ARBA" id="ARBA00012404"/>
    </source>
</evidence>
<comment type="caution">
    <text evidence="3">The sequence shown here is derived from an EMBL/GenBank/DDBJ whole genome shotgun (WGS) entry which is preliminary data.</text>
</comment>
<accession>A0A845BAA1</accession>
<dbReference type="GO" id="GO:0046417">
    <property type="term" value="P:chorismate metabolic process"/>
    <property type="evidence" value="ECO:0007669"/>
    <property type="project" value="InterPro"/>
</dbReference>
<sequence>MLVPDLRREVRGELGGGGHGLGGRGLVHRVPINRSHGPAGPPIGGWLGVMADPLYCWPAAMPDQTQPDLASLRVEIDRIDDALHDLLMRRADIVAQMAASRVKAGAPSFRPGREAQILRRLLERNQGALARGTVVRLWREIIASSLAQQGAFSVAVPGEAAADSPLVRLARAHFGLPTPLKLHATPSRTLASVADGEAAVAVLPAPQEGDRPEAAWWAQMEPSRLRVVLALPFLAPNGAPNGNGGAPAYAVAPLAPEPTGRDRSLLRLEPGPEHSRARIQAALTAAGLTPRWLLRQETPTPMALAELDGFLTEQDPRLAALPFPRMQILGAYAEPEPEE</sequence>
<protein>
    <recommendedName>
        <fullName evidence="1">chorismate mutase</fullName>
        <ecNumber evidence="1">5.4.99.5</ecNumber>
    </recommendedName>
</protein>
<dbReference type="InterPro" id="IPR036263">
    <property type="entry name" value="Chorismate_II_sf"/>
</dbReference>
<dbReference type="SMART" id="SM00830">
    <property type="entry name" value="CM_2"/>
    <property type="match status" value="1"/>
</dbReference>
<dbReference type="Pfam" id="PF01817">
    <property type="entry name" value="CM_2"/>
    <property type="match status" value="1"/>
</dbReference>
<gene>
    <name evidence="3" type="ORF">E0493_06570</name>
</gene>
<organism evidence="3 4">
    <name type="scientific">Teichococcus coralli</name>
    <dbReference type="NCBI Taxonomy" id="2545983"/>
    <lineage>
        <taxon>Bacteria</taxon>
        <taxon>Pseudomonadati</taxon>
        <taxon>Pseudomonadota</taxon>
        <taxon>Alphaproteobacteria</taxon>
        <taxon>Acetobacterales</taxon>
        <taxon>Roseomonadaceae</taxon>
        <taxon>Roseomonas</taxon>
    </lineage>
</organism>
<dbReference type="Proteomes" id="UP000460715">
    <property type="component" value="Unassembled WGS sequence"/>
</dbReference>
<dbReference type="GO" id="GO:0004106">
    <property type="term" value="F:chorismate mutase activity"/>
    <property type="evidence" value="ECO:0007669"/>
    <property type="project" value="UniProtKB-EC"/>
</dbReference>
<dbReference type="InterPro" id="IPR036979">
    <property type="entry name" value="CM_dom_sf"/>
</dbReference>
<dbReference type="AlphaFoldDB" id="A0A845BAA1"/>
<feature type="domain" description="Chorismate mutase" evidence="2">
    <location>
        <begin position="63"/>
        <end position="153"/>
    </location>
</feature>
<name>A0A845BAA1_9PROT</name>